<name>A0A9Q9SA90_9ENTR</name>
<dbReference type="EMBL" id="CABGGO010000029">
    <property type="protein sequence ID" value="VUS90287.1"/>
    <property type="molecule type" value="Genomic_DNA"/>
</dbReference>
<reference evidence="2 3" key="1">
    <citation type="submission" date="2019-07" db="EMBL/GenBank/DDBJ databases">
        <authorList>
            <person name="Brisse S."/>
            <person name="Rodrigues C."/>
            <person name="Thorpe H."/>
        </authorList>
    </citation>
    <scope>NUCLEOTIDE SEQUENCE [LARGE SCALE GENOMIC DNA]</scope>
    <source>
        <strain evidence="2">SB6410</strain>
    </source>
</reference>
<proteinExistence type="predicted"/>
<feature type="region of interest" description="Disordered" evidence="1">
    <location>
        <begin position="1"/>
        <end position="32"/>
    </location>
</feature>
<evidence type="ECO:0000313" key="3">
    <source>
        <dbReference type="Proteomes" id="UP000318567"/>
    </source>
</evidence>
<sequence length="164" mass="19078">MNSACAGPEGVRPWDGPSNGERSESIPPSPPYSKKSLYASTGFFFALRVFYRPFFGHAASMDTEFAPQGQLEREFLDLLYYGYRNHRRLTIMNNSRNQVERYEYFLRRLLSETSLSRMSQRVFLQSASNETPKRHELRYFQARFSIARKNTSSVNRTLPCAPLR</sequence>
<evidence type="ECO:0000313" key="2">
    <source>
        <dbReference type="EMBL" id="VUS90287.1"/>
    </source>
</evidence>
<dbReference type="AlphaFoldDB" id="A0A9Q9SA90"/>
<dbReference type="Proteomes" id="UP000318567">
    <property type="component" value="Unassembled WGS sequence"/>
</dbReference>
<comment type="caution">
    <text evidence="2">The sequence shown here is derived from an EMBL/GenBank/DDBJ whole genome shotgun (WGS) entry which is preliminary data.</text>
</comment>
<gene>
    <name evidence="2" type="ORF">SB6410_03996</name>
</gene>
<evidence type="ECO:0000256" key="1">
    <source>
        <dbReference type="SAM" id="MobiDB-lite"/>
    </source>
</evidence>
<accession>A0A9Q9SA90</accession>
<protein>
    <submittedName>
        <fullName evidence="2">Uncharacterized protein</fullName>
    </submittedName>
</protein>
<organism evidence="2 3">
    <name type="scientific">Klebsiella pasteurii</name>
    <dbReference type="NCBI Taxonomy" id="2587529"/>
    <lineage>
        <taxon>Bacteria</taxon>
        <taxon>Pseudomonadati</taxon>
        <taxon>Pseudomonadota</taxon>
        <taxon>Gammaproteobacteria</taxon>
        <taxon>Enterobacterales</taxon>
        <taxon>Enterobacteriaceae</taxon>
        <taxon>Klebsiella/Raoultella group</taxon>
        <taxon>Klebsiella</taxon>
    </lineage>
</organism>